<dbReference type="Gene3D" id="2.130.10.10">
    <property type="entry name" value="YVTN repeat-like/Quinoprotein amine dehydrogenase"/>
    <property type="match status" value="1"/>
</dbReference>
<evidence type="ECO:0000259" key="2">
    <source>
        <dbReference type="Pfam" id="PF13570"/>
    </source>
</evidence>
<organism evidence="3 4">
    <name type="scientific">Mesorhabditis spiculigera</name>
    <dbReference type="NCBI Taxonomy" id="96644"/>
    <lineage>
        <taxon>Eukaryota</taxon>
        <taxon>Metazoa</taxon>
        <taxon>Ecdysozoa</taxon>
        <taxon>Nematoda</taxon>
        <taxon>Chromadorea</taxon>
        <taxon>Rhabditida</taxon>
        <taxon>Rhabditina</taxon>
        <taxon>Rhabditomorpha</taxon>
        <taxon>Rhabditoidea</taxon>
        <taxon>Rhabditidae</taxon>
        <taxon>Mesorhabditinae</taxon>
        <taxon>Mesorhabditis</taxon>
    </lineage>
</organism>
<dbReference type="InterPro" id="IPR011047">
    <property type="entry name" value="Quinoprotein_ADH-like_sf"/>
</dbReference>
<dbReference type="Proteomes" id="UP001177023">
    <property type="component" value="Unassembled WGS sequence"/>
</dbReference>
<keyword evidence="4" id="KW-1185">Reference proteome</keyword>
<evidence type="ECO:0000313" key="4">
    <source>
        <dbReference type="Proteomes" id="UP001177023"/>
    </source>
</evidence>
<name>A0AA36FV15_9BILA</name>
<accession>A0AA36FV15</accession>
<gene>
    <name evidence="3" type="ORF">MSPICULIGERA_LOCUS2151</name>
</gene>
<protein>
    <submittedName>
        <fullName evidence="3">Uncharacterized protein</fullName>
    </submittedName>
</protein>
<dbReference type="InterPro" id="IPR000873">
    <property type="entry name" value="AMP-dep_synth/lig_dom"/>
</dbReference>
<proteinExistence type="predicted"/>
<dbReference type="Pfam" id="PF13570">
    <property type="entry name" value="Beta-prop_ACSF4"/>
    <property type="match status" value="1"/>
</dbReference>
<dbReference type="EMBL" id="CATQJA010000650">
    <property type="protein sequence ID" value="CAJ0562535.1"/>
    <property type="molecule type" value="Genomic_DNA"/>
</dbReference>
<dbReference type="InterPro" id="IPR052091">
    <property type="entry name" value="Beta-ala_Activ/Resist"/>
</dbReference>
<dbReference type="PANTHER" id="PTHR44394:SF1">
    <property type="entry name" value="BETA-ALANINE-ACTIVATING ENZYME"/>
    <property type="match status" value="1"/>
</dbReference>
<evidence type="ECO:0000259" key="1">
    <source>
        <dbReference type="Pfam" id="PF00501"/>
    </source>
</evidence>
<dbReference type="InterPro" id="IPR015943">
    <property type="entry name" value="WD40/YVTN_repeat-like_dom_sf"/>
</dbReference>
<dbReference type="SMART" id="SM00564">
    <property type="entry name" value="PQQ"/>
    <property type="match status" value="4"/>
</dbReference>
<dbReference type="SUPFAM" id="SSF56801">
    <property type="entry name" value="Acetyl-CoA synthetase-like"/>
    <property type="match status" value="1"/>
</dbReference>
<dbReference type="SUPFAM" id="SSF50998">
    <property type="entry name" value="Quinoprotein alcohol dehydrogenase-like"/>
    <property type="match status" value="1"/>
</dbReference>
<dbReference type="GO" id="GO:0043041">
    <property type="term" value="P:amino acid activation for nonribosomal peptide biosynthetic process"/>
    <property type="evidence" value="ECO:0007669"/>
    <property type="project" value="TreeGrafter"/>
</dbReference>
<dbReference type="Gene3D" id="3.40.50.12780">
    <property type="entry name" value="N-terminal domain of ligase-like"/>
    <property type="match status" value="1"/>
</dbReference>
<dbReference type="InterPro" id="IPR002372">
    <property type="entry name" value="PQQ_rpt_dom"/>
</dbReference>
<dbReference type="Pfam" id="PF00501">
    <property type="entry name" value="AMP-binding"/>
    <property type="match status" value="1"/>
</dbReference>
<dbReference type="AlphaFoldDB" id="A0AA36FV15"/>
<sequence>MFDEPYAYKKSKELIANQNAIRIAEGFAVIDARAENGIEVGFEDFEKEVRATVNELRYLEPGSSVRVDPDDRRKLISTIVALYQLKCVPALTREDAPPFQGDPNELAYRISTSGTTGAPKIVDVTWPSILANVSDFGHRFGIDSSDRVLFSTSIYFDPSIIEIFLPLQYGCQLIVASERVRSSTEEFLRLLRRQKPTVIQVTPVVLTLLGQPVLEEIFRQGTSVRIMLVGGAAFPLQLLQPYIQRNERVRVFNVYGITEVSCWASIQEIDSRTTEITIGDPIFRTGFALGHDGELLITGERKCYIDGVRSIAPVRTGDSALKTKSGAYTVVGRKDDQLKINGVKFHPATIAEKIVSSGFARNAQILTYKENFLILFVDGAGQNTTDLEAIFPAFLKPAKIFLLKAFPLNANGKIDKEELMRIIDRYYNENDLIGRFWECCSRFGIDRDSDLFRSFQHYGVDSQGAMKLAFELSLSHLIASILAPSKSIFDFLEMLQGMVRDKNTSREAPAEVVHLDARCEWEHYFEKCIDGDPKIVDSNGETLIFCASHAGVVKCLKTSGEVAWSHALGQRIETSLAICGKFVVAGSHSGSVHFFRIPDGERHWTFETGDQIRTEPALDQTDGPIYVYSYNKKLFKLDSTAKTMLWMAENIGLCPGRPLVLQQFVLLGTLDRKVLFLDKSCGAITQEYEVDSPVFAPISSHATQAYVCTVNGTIYAYNTERMEQVWKLELGTRIFAPVVVANSENLFISTEDGRVIRCAWDSAKMELSRRDEVRVDGSRFVKGISRIEHFGAAALLVWQLDDKGRLHKIEFDERPQRTAVFALADGAETFGQICWIDDGRFLIGARDDYLRMYRL</sequence>
<dbReference type="Gene3D" id="3.30.300.30">
    <property type="match status" value="1"/>
</dbReference>
<dbReference type="PANTHER" id="PTHR44394">
    <property type="entry name" value="BETA-ALANINE-ACTIVATING ENZYME"/>
    <property type="match status" value="1"/>
</dbReference>
<feature type="non-terminal residue" evidence="3">
    <location>
        <position position="1"/>
    </location>
</feature>
<reference evidence="3" key="1">
    <citation type="submission" date="2023-06" db="EMBL/GenBank/DDBJ databases">
        <authorList>
            <person name="Delattre M."/>
        </authorList>
    </citation>
    <scope>NUCLEOTIDE SEQUENCE</scope>
    <source>
        <strain evidence="3">AF72</strain>
    </source>
</reference>
<dbReference type="InterPro" id="IPR042099">
    <property type="entry name" value="ANL_N_sf"/>
</dbReference>
<evidence type="ECO:0000313" key="3">
    <source>
        <dbReference type="EMBL" id="CAJ0562535.1"/>
    </source>
</evidence>
<feature type="domain" description="AMP-dependent synthetase/ligase" evidence="1">
    <location>
        <begin position="94"/>
        <end position="289"/>
    </location>
</feature>
<dbReference type="InterPro" id="IPR045851">
    <property type="entry name" value="AMP-bd_C_sf"/>
</dbReference>
<dbReference type="InterPro" id="IPR018391">
    <property type="entry name" value="PQQ_b-propeller_rpt"/>
</dbReference>
<comment type="caution">
    <text evidence="3">The sequence shown here is derived from an EMBL/GenBank/DDBJ whole genome shotgun (WGS) entry which is preliminary data.</text>
</comment>
<feature type="domain" description="Pyrrolo-quinoline quinone repeat" evidence="2">
    <location>
        <begin position="526"/>
        <end position="854"/>
    </location>
</feature>